<dbReference type="PANTHER" id="PTHR45983">
    <property type="entry name" value="TYROSINE PHOSPHATSE N18, PUTATIVE-RELATED"/>
    <property type="match status" value="1"/>
</dbReference>
<dbReference type="GO" id="GO:0005634">
    <property type="term" value="C:nucleus"/>
    <property type="evidence" value="ECO:0007669"/>
    <property type="project" value="TreeGrafter"/>
</dbReference>
<reference evidence="7 8" key="1">
    <citation type="submission" date="2019-09" db="EMBL/GenBank/DDBJ databases">
        <title>Bird 10,000 Genomes (B10K) Project - Family phase.</title>
        <authorList>
            <person name="Zhang G."/>
        </authorList>
    </citation>
    <scope>NUCLEOTIDE SEQUENCE [LARGE SCALE GENOMIC DNA]</scope>
    <source>
        <strain evidence="7">B10K-DU-029-46</strain>
    </source>
</reference>
<accession>A0A7L3LIX3</accession>
<evidence type="ECO:0000256" key="2">
    <source>
        <dbReference type="ARBA" id="ARBA00022801"/>
    </source>
</evidence>
<feature type="non-terminal residue" evidence="7">
    <location>
        <position position="333"/>
    </location>
</feature>
<gene>
    <name evidence="7" type="primary">Ptpn22</name>
    <name evidence="7" type="ORF">TURVEL_R12259</name>
</gene>
<evidence type="ECO:0000256" key="1">
    <source>
        <dbReference type="ARBA" id="ARBA00013064"/>
    </source>
</evidence>
<feature type="domain" description="Tyrosine-protein phosphatase" evidence="5">
    <location>
        <begin position="24"/>
        <end position="315"/>
    </location>
</feature>
<evidence type="ECO:0000256" key="3">
    <source>
        <dbReference type="ARBA" id="ARBA00022912"/>
    </source>
</evidence>
<dbReference type="PROSITE" id="PS00383">
    <property type="entry name" value="TYR_PHOSPHATASE_1"/>
    <property type="match status" value="1"/>
</dbReference>
<dbReference type="PANTHER" id="PTHR45983:SF1">
    <property type="entry name" value="TYROSINE-PROTEIN PHOSPHATASE NON-RECEPTOR TYPE 22"/>
    <property type="match status" value="1"/>
</dbReference>
<dbReference type="EC" id="3.1.3.48" evidence="1"/>
<comment type="caution">
    <text evidence="7">The sequence shown here is derived from an EMBL/GenBank/DDBJ whole genome shotgun (WGS) entry which is preliminary data.</text>
</comment>
<dbReference type="Gene3D" id="3.90.190.10">
    <property type="entry name" value="Protein tyrosine phosphatase superfamily"/>
    <property type="match status" value="1"/>
</dbReference>
<evidence type="ECO:0000313" key="7">
    <source>
        <dbReference type="EMBL" id="NXU53621.1"/>
    </source>
</evidence>
<organism evidence="7 8">
    <name type="scientific">Turnix velox</name>
    <name type="common">Little buttonquail</name>
    <dbReference type="NCBI Taxonomy" id="2529409"/>
    <lineage>
        <taxon>Eukaryota</taxon>
        <taxon>Metazoa</taxon>
        <taxon>Chordata</taxon>
        <taxon>Craniata</taxon>
        <taxon>Vertebrata</taxon>
        <taxon>Euteleostomi</taxon>
        <taxon>Archelosauria</taxon>
        <taxon>Archosauria</taxon>
        <taxon>Dinosauria</taxon>
        <taxon>Saurischia</taxon>
        <taxon>Theropoda</taxon>
        <taxon>Coelurosauria</taxon>
        <taxon>Aves</taxon>
        <taxon>Neognathae</taxon>
        <taxon>Neoaves</taxon>
        <taxon>Charadriiformes</taxon>
        <taxon>Turnicidae</taxon>
        <taxon>Turnix</taxon>
    </lineage>
</organism>
<keyword evidence="3" id="KW-0904">Protein phosphatase</keyword>
<dbReference type="InterPro" id="IPR029021">
    <property type="entry name" value="Prot-tyrosine_phosphatase-like"/>
</dbReference>
<dbReference type="PROSITE" id="PS50056">
    <property type="entry name" value="TYR_PHOSPHATASE_2"/>
    <property type="match status" value="1"/>
</dbReference>
<dbReference type="InterPro" id="IPR003595">
    <property type="entry name" value="Tyr_Pase_cat"/>
</dbReference>
<name>A0A7L3LIX3_9CHAR</name>
<dbReference type="InterPro" id="IPR000242">
    <property type="entry name" value="PTP_cat"/>
</dbReference>
<dbReference type="SMART" id="SM00404">
    <property type="entry name" value="PTPc_motif"/>
    <property type="match status" value="1"/>
</dbReference>
<feature type="domain" description="Tyrosine specific protein phosphatases" evidence="6">
    <location>
        <begin position="232"/>
        <end position="306"/>
    </location>
</feature>
<dbReference type="SUPFAM" id="SSF52799">
    <property type="entry name" value="(Phosphotyrosine protein) phosphatases II"/>
    <property type="match status" value="1"/>
</dbReference>
<dbReference type="PROSITE" id="PS50055">
    <property type="entry name" value="TYR_PHOSPHATASE_PTP"/>
    <property type="match status" value="1"/>
</dbReference>
<dbReference type="SMART" id="SM00194">
    <property type="entry name" value="PTPc"/>
    <property type="match status" value="1"/>
</dbReference>
<evidence type="ECO:0000259" key="5">
    <source>
        <dbReference type="PROSITE" id="PS50055"/>
    </source>
</evidence>
<dbReference type="InterPro" id="IPR047170">
    <property type="entry name" value="PTN12/18/22"/>
</dbReference>
<dbReference type="OrthoDB" id="10253954at2759"/>
<feature type="non-terminal residue" evidence="7">
    <location>
        <position position="1"/>
    </location>
</feature>
<dbReference type="GO" id="GO:0050852">
    <property type="term" value="P:T cell receptor signaling pathway"/>
    <property type="evidence" value="ECO:0007669"/>
    <property type="project" value="TreeGrafter"/>
</dbReference>
<dbReference type="Pfam" id="PF00102">
    <property type="entry name" value="Y_phosphatase"/>
    <property type="match status" value="1"/>
</dbReference>
<dbReference type="GO" id="GO:0005737">
    <property type="term" value="C:cytoplasm"/>
    <property type="evidence" value="ECO:0007669"/>
    <property type="project" value="TreeGrafter"/>
</dbReference>
<evidence type="ECO:0000259" key="6">
    <source>
        <dbReference type="PROSITE" id="PS50056"/>
    </source>
</evidence>
<keyword evidence="8" id="KW-1185">Reference proteome</keyword>
<keyword evidence="2" id="KW-0378">Hydrolase</keyword>
<dbReference type="InterPro" id="IPR000387">
    <property type="entry name" value="Tyr_Pase_dom"/>
</dbReference>
<dbReference type="InterPro" id="IPR016130">
    <property type="entry name" value="Tyr_Pase_AS"/>
</dbReference>
<proteinExistence type="inferred from homology"/>
<dbReference type="GO" id="GO:0004726">
    <property type="term" value="F:non-membrane spanning protein tyrosine phosphatase activity"/>
    <property type="evidence" value="ECO:0007669"/>
    <property type="project" value="InterPro"/>
</dbReference>
<dbReference type="PRINTS" id="PR00700">
    <property type="entry name" value="PRTYPHPHTASE"/>
</dbReference>
<dbReference type="AlphaFoldDB" id="A0A7L3LIX3"/>
<evidence type="ECO:0000256" key="4">
    <source>
        <dbReference type="ARBA" id="ARBA00034734"/>
    </source>
</evidence>
<sequence length="333" mass="38377">MDQRHILLQHLERAQGKKQKREEFADEFLKLKRQSTKYRSHKIYPTAASEQPENIKKNRYKDILPFDHSRVELSLITSDTDSHYINANFIKGVYGPRAYIATQGPLPTTVIDFWRMIWEYEVLVVVMACMEFEMGKKKCERYWAEVGSSPLRCGPFSIACVSTAPHQTAANSCHTRKCDSQLLVLQEAEEKKNEYVIRTLKVTLNEETRTVHQFHYKNWPDHDVPSSIDPILDLIGEVRCYQLDDSVPICVHCSAGCGRTGVICAIDYTQKLLKDGIVPVNFSIFSLIQEMRTQRPSIVQTKEQYELVYDVVIELFKRQIKALDAQEDSAAPQ</sequence>
<protein>
    <recommendedName>
        <fullName evidence="1">protein-tyrosine-phosphatase</fullName>
        <ecNumber evidence="1">3.1.3.48</ecNumber>
    </recommendedName>
</protein>
<evidence type="ECO:0000313" key="8">
    <source>
        <dbReference type="Proteomes" id="UP000582182"/>
    </source>
</evidence>
<comment type="similarity">
    <text evidence="4">Belongs to the protein-tyrosine phosphatase family. Non-receptor class 4 subfamily.</text>
</comment>
<dbReference type="EMBL" id="VZTY01018288">
    <property type="protein sequence ID" value="NXU53621.1"/>
    <property type="molecule type" value="Genomic_DNA"/>
</dbReference>
<dbReference type="GO" id="GO:0050868">
    <property type="term" value="P:negative regulation of T cell activation"/>
    <property type="evidence" value="ECO:0007669"/>
    <property type="project" value="TreeGrafter"/>
</dbReference>
<dbReference type="Proteomes" id="UP000582182">
    <property type="component" value="Unassembled WGS sequence"/>
</dbReference>